<dbReference type="CDD" id="cd04182">
    <property type="entry name" value="GT_2_like_f"/>
    <property type="match status" value="1"/>
</dbReference>
<keyword evidence="5" id="KW-1185">Reference proteome</keyword>
<reference evidence="3" key="1">
    <citation type="journal article" date="2014" name="Int. J. Syst. Evol. Microbiol.">
        <title>Complete genome sequence of Corynebacterium casei LMG S-19264T (=DSM 44701T), isolated from a smear-ripened cheese.</title>
        <authorList>
            <consortium name="US DOE Joint Genome Institute (JGI-PGF)"/>
            <person name="Walter F."/>
            <person name="Albersmeier A."/>
            <person name="Kalinowski J."/>
            <person name="Ruckert C."/>
        </authorList>
    </citation>
    <scope>NUCLEOTIDE SEQUENCE</scope>
    <source>
        <strain evidence="3">CGMCC 1.10859</strain>
    </source>
</reference>
<keyword evidence="4" id="KW-0808">Transferase</keyword>
<dbReference type="AlphaFoldDB" id="A0AAN4UUY4"/>
<dbReference type="Pfam" id="PF12804">
    <property type="entry name" value="NTP_transf_3"/>
    <property type="match status" value="1"/>
</dbReference>
<evidence type="ECO:0000313" key="3">
    <source>
        <dbReference type="EMBL" id="GHE04928.1"/>
    </source>
</evidence>
<reference evidence="3" key="3">
    <citation type="submission" date="2023-06" db="EMBL/GenBank/DDBJ databases">
        <authorList>
            <person name="Sun Q."/>
            <person name="Zhou Y."/>
        </authorList>
    </citation>
    <scope>NUCLEOTIDE SEQUENCE</scope>
    <source>
        <strain evidence="3">CGMCC 1.10859</strain>
    </source>
</reference>
<dbReference type="InterPro" id="IPR029044">
    <property type="entry name" value="Nucleotide-diphossugar_trans"/>
</dbReference>
<proteinExistence type="predicted"/>
<gene>
    <name evidence="3" type="ORF">GCM10008024_33950</name>
    <name evidence="4" type="ORF">SAMN05444006_12115</name>
</gene>
<accession>A0AAN4UUY4</accession>
<evidence type="ECO:0000259" key="2">
    <source>
        <dbReference type="Pfam" id="PF12804"/>
    </source>
</evidence>
<keyword evidence="4" id="KW-0548">Nucleotidyltransferase</keyword>
<dbReference type="EMBL" id="FNOB01000021">
    <property type="protein sequence ID" value="SDX59760.1"/>
    <property type="molecule type" value="Genomic_DNA"/>
</dbReference>
<feature type="domain" description="MobA-like NTP transferase" evidence="2">
    <location>
        <begin position="7"/>
        <end position="170"/>
    </location>
</feature>
<dbReference type="InterPro" id="IPR025877">
    <property type="entry name" value="MobA-like_NTP_Trfase"/>
</dbReference>
<evidence type="ECO:0000313" key="5">
    <source>
        <dbReference type="Proteomes" id="UP000199541"/>
    </source>
</evidence>
<sequence length="203" mass="21413">MSDLTLLIPAAGDARRMRGTDKLTQEAGGLPLLHRQASAALATGQQVVVTLPPSGHPHHAGRLAALAGLPVVIEEVPDAASGLAASLRRGLLPIGEETLGLMILLPDLPDLVETDLEALIASFLEQPDHILRATTQDGRPGHPVILPRRLFGQLARLKGDTGARAIVAAEAQAGRVRHLALAGDRALTDLDTPEAWAAWRARQ</sequence>
<dbReference type="PANTHER" id="PTHR43777:SF1">
    <property type="entry name" value="MOLYBDENUM COFACTOR CYTIDYLYLTRANSFERASE"/>
    <property type="match status" value="1"/>
</dbReference>
<evidence type="ECO:0000256" key="1">
    <source>
        <dbReference type="ARBA" id="ARBA00022842"/>
    </source>
</evidence>
<evidence type="ECO:0000313" key="6">
    <source>
        <dbReference type="Proteomes" id="UP000634647"/>
    </source>
</evidence>
<comment type="caution">
    <text evidence="3">The sequence shown here is derived from an EMBL/GenBank/DDBJ whole genome shotgun (WGS) entry which is preliminary data.</text>
</comment>
<evidence type="ECO:0000313" key="4">
    <source>
        <dbReference type="EMBL" id="SDX59760.1"/>
    </source>
</evidence>
<dbReference type="Gene3D" id="3.90.550.10">
    <property type="entry name" value="Spore Coat Polysaccharide Biosynthesis Protein SpsA, Chain A"/>
    <property type="match status" value="1"/>
</dbReference>
<protein>
    <submittedName>
        <fullName evidence="4">CTP:molybdopterin cytidylyltransferase MocA</fullName>
    </submittedName>
    <submittedName>
        <fullName evidence="3">Molybdopterin-guanine dinucleotide biosynthesis protein A</fullName>
    </submittedName>
</protein>
<dbReference type="RefSeq" id="WP_035838214.1">
    <property type="nucleotide sequence ID" value="NZ_BNAB01000020.1"/>
</dbReference>
<dbReference type="Proteomes" id="UP000634647">
    <property type="component" value="Unassembled WGS sequence"/>
</dbReference>
<dbReference type="EMBL" id="BNAB01000020">
    <property type="protein sequence ID" value="GHE04928.1"/>
    <property type="molecule type" value="Genomic_DNA"/>
</dbReference>
<dbReference type="PANTHER" id="PTHR43777">
    <property type="entry name" value="MOLYBDENUM COFACTOR CYTIDYLYLTRANSFERASE"/>
    <property type="match status" value="1"/>
</dbReference>
<dbReference type="SUPFAM" id="SSF53448">
    <property type="entry name" value="Nucleotide-diphospho-sugar transferases"/>
    <property type="match status" value="1"/>
</dbReference>
<organism evidence="3 6">
    <name type="scientific">Allgaiera indica</name>
    <dbReference type="NCBI Taxonomy" id="765699"/>
    <lineage>
        <taxon>Bacteria</taxon>
        <taxon>Pseudomonadati</taxon>
        <taxon>Pseudomonadota</taxon>
        <taxon>Alphaproteobacteria</taxon>
        <taxon>Rhodobacterales</taxon>
        <taxon>Paracoccaceae</taxon>
        <taxon>Allgaiera</taxon>
    </lineage>
</organism>
<dbReference type="GO" id="GO:0016779">
    <property type="term" value="F:nucleotidyltransferase activity"/>
    <property type="evidence" value="ECO:0007669"/>
    <property type="project" value="UniProtKB-KW"/>
</dbReference>
<reference evidence="4 5" key="2">
    <citation type="submission" date="2016-10" db="EMBL/GenBank/DDBJ databases">
        <authorList>
            <person name="Varghese N."/>
            <person name="Submissions S."/>
        </authorList>
    </citation>
    <scope>NUCLEOTIDE SEQUENCE [LARGE SCALE GENOMIC DNA]</scope>
    <source>
        <strain evidence="4 5">DSM 24802</strain>
    </source>
</reference>
<keyword evidence="1" id="KW-0460">Magnesium</keyword>
<name>A0AAN4UUY4_9RHOB</name>
<dbReference type="Proteomes" id="UP000199541">
    <property type="component" value="Unassembled WGS sequence"/>
</dbReference>